<feature type="transmembrane region" description="Helical" evidence="7">
    <location>
        <begin position="70"/>
        <end position="91"/>
    </location>
</feature>
<evidence type="ECO:0000256" key="1">
    <source>
        <dbReference type="ARBA" id="ARBA00004651"/>
    </source>
</evidence>
<organism evidence="10 11">
    <name type="scientific">Candidatus Acidiferrum panamense</name>
    <dbReference type="NCBI Taxonomy" id="2741543"/>
    <lineage>
        <taxon>Bacteria</taxon>
        <taxon>Pseudomonadati</taxon>
        <taxon>Acidobacteriota</taxon>
        <taxon>Terriglobia</taxon>
        <taxon>Candidatus Acidiferrales</taxon>
        <taxon>Candidatus Acidiferrum</taxon>
    </lineage>
</organism>
<dbReference type="PANTHER" id="PTHR30572:SF4">
    <property type="entry name" value="ABC TRANSPORTER PERMEASE YTRF"/>
    <property type="match status" value="1"/>
</dbReference>
<feature type="domain" description="ABC3 transporter permease C-terminal" evidence="8">
    <location>
        <begin position="20"/>
        <end position="138"/>
    </location>
</feature>
<sequence>QTGLTGLRSRFADPLYVLMCAVAIILLIACSNVAGLMLARSAARQNEMALRLALGAGRTRIVRQLLTESVMLAGTGGILGIVFASWGAQAILSFVSSNQPRPLTFAMGLDLRVLGFTAAVSLFTGVLFGLAPAFRSTRVDVTPALKEGFGAATRLGRGGVKRFSIGNALVVAQVALAIVVLVGAGLMVRTLQNLRSIDVGFDSHNLVLFGINPMLAGYKDAQIDGFYRDLQGRLAQTPGVKSASYSMVPLLSGAMMVTMFHWPGTPQDRASESDVLQIGPNFFSTMHIPFVAGRSFNSSDYEIAASKPTAVATPVIVDQAFVAKYLGKDNPLGKRFGESAGGEDGPASPGYEIIGVVRDTKYGDLRREIKPMMYVPQSGMGASFEVRTAGDPQALVPVIRRTVAQIDPNLPLRDVITESQQIDRLLFQERLVARLSGFFGVLALTLACIGLYGLLAYEVVRRTREIGIRTALGAQRGDVLRLVVTQGLSLAVVGAVAGIGVAMGVTRYLKSMLYDVKPDDPVTIVVVGAVLVLVALAACFLPAQRATNVDPMVALRYE</sequence>
<feature type="transmembrane region" description="Helical" evidence="7">
    <location>
        <begin position="437"/>
        <end position="459"/>
    </location>
</feature>
<name>A0A7V8SVJ1_9BACT</name>
<feature type="non-terminal residue" evidence="10">
    <location>
        <position position="1"/>
    </location>
</feature>
<proteinExistence type="inferred from homology"/>
<dbReference type="InterPro" id="IPR050250">
    <property type="entry name" value="Macrolide_Exporter_MacB"/>
</dbReference>
<evidence type="ECO:0000256" key="7">
    <source>
        <dbReference type="SAM" id="Phobius"/>
    </source>
</evidence>
<evidence type="ECO:0000256" key="6">
    <source>
        <dbReference type="ARBA" id="ARBA00038076"/>
    </source>
</evidence>
<gene>
    <name evidence="10" type="ORF">HRJ53_01620</name>
</gene>
<keyword evidence="4 7" id="KW-1133">Transmembrane helix</keyword>
<evidence type="ECO:0000256" key="2">
    <source>
        <dbReference type="ARBA" id="ARBA00022475"/>
    </source>
</evidence>
<dbReference type="AlphaFoldDB" id="A0A7V8SVJ1"/>
<dbReference type="PANTHER" id="PTHR30572">
    <property type="entry name" value="MEMBRANE COMPONENT OF TRANSPORTER-RELATED"/>
    <property type="match status" value="1"/>
</dbReference>
<evidence type="ECO:0000259" key="9">
    <source>
        <dbReference type="Pfam" id="PF12704"/>
    </source>
</evidence>
<dbReference type="GO" id="GO:0022857">
    <property type="term" value="F:transmembrane transporter activity"/>
    <property type="evidence" value="ECO:0007669"/>
    <property type="project" value="TreeGrafter"/>
</dbReference>
<keyword evidence="3 7" id="KW-0812">Transmembrane</keyword>
<evidence type="ECO:0000256" key="3">
    <source>
        <dbReference type="ARBA" id="ARBA00022692"/>
    </source>
</evidence>
<keyword evidence="5 7" id="KW-0472">Membrane</keyword>
<evidence type="ECO:0000259" key="8">
    <source>
        <dbReference type="Pfam" id="PF02687"/>
    </source>
</evidence>
<feature type="transmembrane region" description="Helical" evidence="7">
    <location>
        <begin position="522"/>
        <end position="543"/>
    </location>
</feature>
<feature type="transmembrane region" description="Helical" evidence="7">
    <location>
        <begin position="479"/>
        <end position="502"/>
    </location>
</feature>
<keyword evidence="11" id="KW-1185">Reference proteome</keyword>
<dbReference type="Proteomes" id="UP000567293">
    <property type="component" value="Unassembled WGS sequence"/>
</dbReference>
<protein>
    <submittedName>
        <fullName evidence="10">ABC transporter permease</fullName>
    </submittedName>
</protein>
<evidence type="ECO:0000313" key="11">
    <source>
        <dbReference type="Proteomes" id="UP000567293"/>
    </source>
</evidence>
<dbReference type="InterPro" id="IPR003838">
    <property type="entry name" value="ABC3_permease_C"/>
</dbReference>
<reference evidence="10" key="1">
    <citation type="submission" date="2020-06" db="EMBL/GenBank/DDBJ databases">
        <title>Legume-microbial interactions unlock mineral nutrients during tropical forest succession.</title>
        <authorList>
            <person name="Epihov D.Z."/>
        </authorList>
    </citation>
    <scope>NUCLEOTIDE SEQUENCE [LARGE SCALE GENOMIC DNA]</scope>
    <source>
        <strain evidence="10">Pan2503</strain>
    </source>
</reference>
<dbReference type="InterPro" id="IPR017800">
    <property type="entry name" value="ADOP"/>
</dbReference>
<dbReference type="Pfam" id="PF02687">
    <property type="entry name" value="FtsX"/>
    <property type="match status" value="2"/>
</dbReference>
<keyword evidence="2" id="KW-1003">Cell membrane</keyword>
<feature type="domain" description="ABC3 transporter permease C-terminal" evidence="8">
    <location>
        <begin position="438"/>
        <end position="551"/>
    </location>
</feature>
<dbReference type="InterPro" id="IPR025857">
    <property type="entry name" value="MacB_PCD"/>
</dbReference>
<accession>A0A7V8SVJ1</accession>
<feature type="transmembrane region" description="Helical" evidence="7">
    <location>
        <begin position="15"/>
        <end position="39"/>
    </location>
</feature>
<feature type="domain" description="MacB-like periplasmic core" evidence="9">
    <location>
        <begin position="169"/>
        <end position="384"/>
    </location>
</feature>
<evidence type="ECO:0000313" key="10">
    <source>
        <dbReference type="EMBL" id="MBA0083672.1"/>
    </source>
</evidence>
<evidence type="ECO:0000256" key="4">
    <source>
        <dbReference type="ARBA" id="ARBA00022989"/>
    </source>
</evidence>
<evidence type="ECO:0000256" key="5">
    <source>
        <dbReference type="ARBA" id="ARBA00023136"/>
    </source>
</evidence>
<comment type="caution">
    <text evidence="10">The sequence shown here is derived from an EMBL/GenBank/DDBJ whole genome shotgun (WGS) entry which is preliminary data.</text>
</comment>
<dbReference type="NCBIfam" id="TIGR03434">
    <property type="entry name" value="ADOP"/>
    <property type="match status" value="1"/>
</dbReference>
<feature type="transmembrane region" description="Helical" evidence="7">
    <location>
        <begin position="111"/>
        <end position="131"/>
    </location>
</feature>
<comment type="subcellular location">
    <subcellularLocation>
        <location evidence="1">Cell membrane</location>
        <topology evidence="1">Multi-pass membrane protein</topology>
    </subcellularLocation>
</comment>
<dbReference type="Pfam" id="PF12704">
    <property type="entry name" value="MacB_PCD"/>
    <property type="match status" value="1"/>
</dbReference>
<comment type="similarity">
    <text evidence="6">Belongs to the ABC-4 integral membrane protein family.</text>
</comment>
<dbReference type="EMBL" id="JACDQQ010000165">
    <property type="protein sequence ID" value="MBA0083672.1"/>
    <property type="molecule type" value="Genomic_DNA"/>
</dbReference>
<dbReference type="GO" id="GO:0005886">
    <property type="term" value="C:plasma membrane"/>
    <property type="evidence" value="ECO:0007669"/>
    <property type="project" value="UniProtKB-SubCell"/>
</dbReference>
<feature type="transmembrane region" description="Helical" evidence="7">
    <location>
        <begin position="164"/>
        <end position="188"/>
    </location>
</feature>